<dbReference type="AlphaFoldDB" id="A0A6A6IVZ2"/>
<dbReference type="FunFam" id="1.10.10.10:FF:000024">
    <property type="entry name" value="U5 small nuclear ribonucleoprotein helicase"/>
    <property type="match status" value="1"/>
</dbReference>
<dbReference type="EMBL" id="ML987190">
    <property type="protein sequence ID" value="KAF2254536.1"/>
    <property type="molecule type" value="Genomic_DNA"/>
</dbReference>
<dbReference type="GO" id="GO:0004386">
    <property type="term" value="F:helicase activity"/>
    <property type="evidence" value="ECO:0007669"/>
    <property type="project" value="UniProtKB-KW"/>
</dbReference>
<evidence type="ECO:0000259" key="7">
    <source>
        <dbReference type="Pfam" id="PF23445"/>
    </source>
</evidence>
<dbReference type="Pfam" id="PF23445">
    <property type="entry name" value="WHD_SNRNP200"/>
    <property type="match status" value="1"/>
</dbReference>
<keyword evidence="9" id="KW-1185">Reference proteome</keyword>
<feature type="domain" description="SEC63" evidence="6">
    <location>
        <begin position="149"/>
        <end position="189"/>
    </location>
</feature>
<keyword evidence="2" id="KW-0378">Hydrolase</keyword>
<dbReference type="GO" id="GO:0016787">
    <property type="term" value="F:hydrolase activity"/>
    <property type="evidence" value="ECO:0007669"/>
    <property type="project" value="UniProtKB-KW"/>
</dbReference>
<organism evidence="8 9">
    <name type="scientific">Trematosphaeria pertusa</name>
    <dbReference type="NCBI Taxonomy" id="390896"/>
    <lineage>
        <taxon>Eukaryota</taxon>
        <taxon>Fungi</taxon>
        <taxon>Dikarya</taxon>
        <taxon>Ascomycota</taxon>
        <taxon>Pezizomycotina</taxon>
        <taxon>Dothideomycetes</taxon>
        <taxon>Pleosporomycetidae</taxon>
        <taxon>Pleosporales</taxon>
        <taxon>Massarineae</taxon>
        <taxon>Trematosphaeriaceae</taxon>
        <taxon>Trematosphaeria</taxon>
    </lineage>
</organism>
<evidence type="ECO:0000259" key="6">
    <source>
        <dbReference type="Pfam" id="PF02889"/>
    </source>
</evidence>
<dbReference type="GO" id="GO:0005634">
    <property type="term" value="C:nucleus"/>
    <property type="evidence" value="ECO:0007669"/>
    <property type="project" value="TreeGrafter"/>
</dbReference>
<dbReference type="Proteomes" id="UP000800094">
    <property type="component" value="Unassembled WGS sequence"/>
</dbReference>
<evidence type="ECO:0000256" key="2">
    <source>
        <dbReference type="ARBA" id="ARBA00022801"/>
    </source>
</evidence>
<keyword evidence="4" id="KW-0067">ATP-binding</keyword>
<keyword evidence="1" id="KW-0547">Nucleotide-binding</keyword>
<feature type="region of interest" description="Disordered" evidence="5">
    <location>
        <begin position="1"/>
        <end position="57"/>
    </location>
</feature>
<dbReference type="Gene3D" id="1.10.10.10">
    <property type="entry name" value="Winged helix-like DNA-binding domain superfamily/Winged helix DNA-binding domain"/>
    <property type="match status" value="1"/>
</dbReference>
<dbReference type="InterPro" id="IPR004179">
    <property type="entry name" value="Sec63-dom"/>
</dbReference>
<feature type="compositionally biased region" description="Basic residues" evidence="5">
    <location>
        <begin position="11"/>
        <end position="31"/>
    </location>
</feature>
<evidence type="ECO:0000256" key="5">
    <source>
        <dbReference type="SAM" id="MobiDB-lite"/>
    </source>
</evidence>
<dbReference type="GO" id="GO:0005524">
    <property type="term" value="F:ATP binding"/>
    <property type="evidence" value="ECO:0007669"/>
    <property type="project" value="UniProtKB-KW"/>
</dbReference>
<dbReference type="PANTHER" id="PTHR47961:SF4">
    <property type="entry name" value="ACTIVATING SIGNAL COINTEGRATOR 1 COMPLEX SUBUNIT 3"/>
    <property type="match status" value="1"/>
</dbReference>
<protein>
    <submittedName>
        <fullName evidence="8">Uncharacterized protein</fullName>
    </submittedName>
</protein>
<feature type="domain" description="MER3 helicase-like winged helix" evidence="7">
    <location>
        <begin position="84"/>
        <end position="134"/>
    </location>
</feature>
<evidence type="ECO:0000256" key="4">
    <source>
        <dbReference type="ARBA" id="ARBA00022840"/>
    </source>
</evidence>
<dbReference type="OrthoDB" id="5575at2759"/>
<reference evidence="8" key="1">
    <citation type="journal article" date="2020" name="Stud. Mycol.">
        <title>101 Dothideomycetes genomes: a test case for predicting lifestyles and emergence of pathogens.</title>
        <authorList>
            <person name="Haridas S."/>
            <person name="Albert R."/>
            <person name="Binder M."/>
            <person name="Bloem J."/>
            <person name="Labutti K."/>
            <person name="Salamov A."/>
            <person name="Andreopoulos B."/>
            <person name="Baker S."/>
            <person name="Barry K."/>
            <person name="Bills G."/>
            <person name="Bluhm B."/>
            <person name="Cannon C."/>
            <person name="Castanera R."/>
            <person name="Culley D."/>
            <person name="Daum C."/>
            <person name="Ezra D."/>
            <person name="Gonzalez J."/>
            <person name="Henrissat B."/>
            <person name="Kuo A."/>
            <person name="Liang C."/>
            <person name="Lipzen A."/>
            <person name="Lutzoni F."/>
            <person name="Magnuson J."/>
            <person name="Mondo S."/>
            <person name="Nolan M."/>
            <person name="Ohm R."/>
            <person name="Pangilinan J."/>
            <person name="Park H.-J."/>
            <person name="Ramirez L."/>
            <person name="Alfaro M."/>
            <person name="Sun H."/>
            <person name="Tritt A."/>
            <person name="Yoshinaga Y."/>
            <person name="Zwiers L.-H."/>
            <person name="Turgeon B."/>
            <person name="Goodwin S."/>
            <person name="Spatafora J."/>
            <person name="Crous P."/>
            <person name="Grigoriev I."/>
        </authorList>
    </citation>
    <scope>NUCLEOTIDE SEQUENCE</scope>
    <source>
        <strain evidence="8">CBS 122368</strain>
    </source>
</reference>
<feature type="compositionally biased region" description="Basic and acidic residues" evidence="5">
    <location>
        <begin position="1"/>
        <end position="10"/>
    </location>
</feature>
<gene>
    <name evidence="8" type="ORF">BU26DRAFT_139934</name>
</gene>
<accession>A0A6A6IVZ2</accession>
<dbReference type="RefSeq" id="XP_033689540.1">
    <property type="nucleotide sequence ID" value="XM_033819802.1"/>
</dbReference>
<dbReference type="InterPro" id="IPR036388">
    <property type="entry name" value="WH-like_DNA-bd_sf"/>
</dbReference>
<dbReference type="InterPro" id="IPR057842">
    <property type="entry name" value="WH_MER3"/>
</dbReference>
<dbReference type="InterPro" id="IPR050474">
    <property type="entry name" value="Hel308_SKI2-like"/>
</dbReference>
<dbReference type="Gene3D" id="1.10.3380.10">
    <property type="entry name" value="Sec63 N-terminal domain-like domain"/>
    <property type="match status" value="1"/>
</dbReference>
<dbReference type="Pfam" id="PF02889">
    <property type="entry name" value="Sec63"/>
    <property type="match status" value="1"/>
</dbReference>
<keyword evidence="3" id="KW-0347">Helicase</keyword>
<sequence>MASERRETRPVRSRRPTRRHAGHSPANRRVRPLPEYSIRRQSKARRPAPSCGLVHTRPPCPDSANVRLSLLNQQLPIESQFISEGVDWLGYTYLFVRMLRSPGLYRVSPEYENDTVLEQRRVGLIHGAAYVLEKCNLAKYDRKSGALQPTELGRIASHYYITHNSMGTYNPHIQPGISAIELFDTVAHTARSGAVTCKRER</sequence>
<evidence type="ECO:0000256" key="1">
    <source>
        <dbReference type="ARBA" id="ARBA00022741"/>
    </source>
</evidence>
<dbReference type="PANTHER" id="PTHR47961">
    <property type="entry name" value="DNA POLYMERASE THETA, PUTATIVE (AFU_ORTHOLOGUE AFUA_1G05260)-RELATED"/>
    <property type="match status" value="1"/>
</dbReference>
<name>A0A6A6IVZ2_9PLEO</name>
<evidence type="ECO:0000313" key="8">
    <source>
        <dbReference type="EMBL" id="KAF2254536.1"/>
    </source>
</evidence>
<evidence type="ECO:0000256" key="3">
    <source>
        <dbReference type="ARBA" id="ARBA00022806"/>
    </source>
</evidence>
<proteinExistence type="predicted"/>
<dbReference type="GeneID" id="54573132"/>
<evidence type="ECO:0000313" key="9">
    <source>
        <dbReference type="Proteomes" id="UP000800094"/>
    </source>
</evidence>